<dbReference type="eggNOG" id="COG5000">
    <property type="taxonomic scope" value="Bacteria"/>
</dbReference>
<dbReference type="InterPro" id="IPR004358">
    <property type="entry name" value="Sig_transdc_His_kin-like_C"/>
</dbReference>
<keyword evidence="16" id="KW-1185">Reference proteome</keyword>
<dbReference type="FunFam" id="1.10.287.130:FF:000001">
    <property type="entry name" value="Two-component sensor histidine kinase"/>
    <property type="match status" value="1"/>
</dbReference>
<evidence type="ECO:0000259" key="13">
    <source>
        <dbReference type="PROSITE" id="PS50109"/>
    </source>
</evidence>
<evidence type="ECO:0000256" key="6">
    <source>
        <dbReference type="ARBA" id="ARBA00022679"/>
    </source>
</evidence>
<evidence type="ECO:0000256" key="12">
    <source>
        <dbReference type="SAM" id="Phobius"/>
    </source>
</evidence>
<evidence type="ECO:0000256" key="7">
    <source>
        <dbReference type="ARBA" id="ARBA00022692"/>
    </source>
</evidence>
<proteinExistence type="predicted"/>
<dbReference type="STRING" id="65393.PCC7424_4285"/>
<dbReference type="InterPro" id="IPR005467">
    <property type="entry name" value="His_kinase_dom"/>
</dbReference>
<evidence type="ECO:0000256" key="11">
    <source>
        <dbReference type="ARBA" id="ARBA00023136"/>
    </source>
</evidence>
<sequence length="462" mass="52037">MTKKWLRLKPKSLRVRLTGWYIILLGCTLVGFSSYLYSQLKQSLLIQINTNLNITTSEVINTLIAEDEHFALKKTQKTEAFAHDLIKAGFAVRLLSASGKVVDGFGEYQEFPQLIPKQSGYSDFRDNSGQWRMYSHPIHLSSGQGWIQVAQSLEPINQASDHLLFLMLISCPLVLLLAALGGLFLADQALRPINTIISTAQAINPHDITRRINYRGSIDEVGRLAMTLDRMLDRLEEAFEHQQRFTGDASHELRTPLTVIKGRIGVALSQLRTPEDYQETLQALEQEVDRLIRLANSLLFLTRLEQKNIDLSPIDLSELLVILVEQFQLMAEPRKIQLKESIEKDLFILGNSDYLTSLLLNLLDNAVKYTPDNGQVWVKTQTDTEKVHIQVINTGKGIAPTDLPHLFKRFYRVESDRSRHTGGTGLGLAIAYEIVRLHGGTITVESQLNQATTFTVSFVANS</sequence>
<organism evidence="15 16">
    <name type="scientific">Gloeothece citriformis (strain PCC 7424)</name>
    <name type="common">Cyanothece sp. (strain PCC 7424)</name>
    <dbReference type="NCBI Taxonomy" id="65393"/>
    <lineage>
        <taxon>Bacteria</taxon>
        <taxon>Bacillati</taxon>
        <taxon>Cyanobacteriota</taxon>
        <taxon>Cyanophyceae</taxon>
        <taxon>Oscillatoriophycideae</taxon>
        <taxon>Chroococcales</taxon>
        <taxon>Aphanothecaceae</taxon>
        <taxon>Gloeothece</taxon>
        <taxon>Gloeothece citriformis</taxon>
    </lineage>
</organism>
<dbReference type="InterPro" id="IPR036890">
    <property type="entry name" value="HATPase_C_sf"/>
</dbReference>
<dbReference type="Proteomes" id="UP000002384">
    <property type="component" value="Chromosome"/>
</dbReference>
<dbReference type="EC" id="2.7.13.3" evidence="3"/>
<dbReference type="AlphaFoldDB" id="B7K6V5"/>
<accession>B7K6V5</accession>
<dbReference type="Pfam" id="PF18719">
    <property type="entry name" value="ArlS_N"/>
    <property type="match status" value="1"/>
</dbReference>
<dbReference type="CDD" id="cd06225">
    <property type="entry name" value="HAMP"/>
    <property type="match status" value="1"/>
</dbReference>
<dbReference type="Gene3D" id="6.10.340.10">
    <property type="match status" value="1"/>
</dbReference>
<dbReference type="HOGENOM" id="CLU_000445_89_6_3"/>
<comment type="catalytic activity">
    <reaction evidence="1">
        <text>ATP + protein L-histidine = ADP + protein N-phospho-L-histidine.</text>
        <dbReference type="EC" id="2.7.13.3"/>
    </reaction>
</comment>
<dbReference type="PROSITE" id="PS50885">
    <property type="entry name" value="HAMP"/>
    <property type="match status" value="1"/>
</dbReference>
<evidence type="ECO:0000313" key="16">
    <source>
        <dbReference type="Proteomes" id="UP000002384"/>
    </source>
</evidence>
<dbReference type="KEGG" id="cyc:PCC7424_4285"/>
<evidence type="ECO:0000256" key="8">
    <source>
        <dbReference type="ARBA" id="ARBA00022777"/>
    </source>
</evidence>
<gene>
    <name evidence="15" type="ordered locus">PCC7424_4285</name>
</gene>
<dbReference type="Gene3D" id="1.10.287.130">
    <property type="match status" value="1"/>
</dbReference>
<keyword evidence="11 12" id="KW-0472">Membrane</keyword>
<dbReference type="PANTHER" id="PTHR45436">
    <property type="entry name" value="SENSOR HISTIDINE KINASE YKOH"/>
    <property type="match status" value="1"/>
</dbReference>
<feature type="domain" description="HAMP" evidence="14">
    <location>
        <begin position="187"/>
        <end position="240"/>
    </location>
</feature>
<dbReference type="FunFam" id="3.30.565.10:FF:000006">
    <property type="entry name" value="Sensor histidine kinase WalK"/>
    <property type="match status" value="1"/>
</dbReference>
<evidence type="ECO:0000256" key="2">
    <source>
        <dbReference type="ARBA" id="ARBA00004370"/>
    </source>
</evidence>
<dbReference type="SUPFAM" id="SSF47384">
    <property type="entry name" value="Homodimeric domain of signal transducing histidine kinase"/>
    <property type="match status" value="1"/>
</dbReference>
<reference evidence="16" key="1">
    <citation type="journal article" date="2011" name="MBio">
        <title>Novel metabolic attributes of the genus Cyanothece, comprising a group of unicellular nitrogen-fixing Cyanobacteria.</title>
        <authorList>
            <person name="Bandyopadhyay A."/>
            <person name="Elvitigala T."/>
            <person name="Welsh E."/>
            <person name="Stockel J."/>
            <person name="Liberton M."/>
            <person name="Min H."/>
            <person name="Sherman L.A."/>
            <person name="Pakrasi H.B."/>
        </authorList>
    </citation>
    <scope>NUCLEOTIDE SEQUENCE [LARGE SCALE GENOMIC DNA]</scope>
    <source>
        <strain evidence="16">PCC 7424</strain>
    </source>
</reference>
<dbReference type="InterPro" id="IPR036097">
    <property type="entry name" value="HisK_dim/P_sf"/>
</dbReference>
<dbReference type="Gene3D" id="3.30.565.10">
    <property type="entry name" value="Histidine kinase-like ATPase, C-terminal domain"/>
    <property type="match status" value="1"/>
</dbReference>
<keyword evidence="10" id="KW-0902">Two-component regulatory system</keyword>
<dbReference type="InterPro" id="IPR003594">
    <property type="entry name" value="HATPase_dom"/>
</dbReference>
<dbReference type="CDD" id="cd00082">
    <property type="entry name" value="HisKA"/>
    <property type="match status" value="1"/>
</dbReference>
<dbReference type="PROSITE" id="PS50109">
    <property type="entry name" value="HIS_KIN"/>
    <property type="match status" value="1"/>
</dbReference>
<keyword evidence="6 15" id="KW-0808">Transferase</keyword>
<dbReference type="SMART" id="SM00387">
    <property type="entry name" value="HATPase_c"/>
    <property type="match status" value="1"/>
</dbReference>
<dbReference type="GO" id="GO:0000155">
    <property type="term" value="F:phosphorelay sensor kinase activity"/>
    <property type="evidence" value="ECO:0007669"/>
    <property type="project" value="InterPro"/>
</dbReference>
<dbReference type="InterPro" id="IPR003660">
    <property type="entry name" value="HAMP_dom"/>
</dbReference>
<feature type="transmembrane region" description="Helical" evidence="12">
    <location>
        <begin position="163"/>
        <end position="186"/>
    </location>
</feature>
<evidence type="ECO:0000259" key="14">
    <source>
        <dbReference type="PROSITE" id="PS50885"/>
    </source>
</evidence>
<keyword evidence="8 15" id="KW-0418">Kinase</keyword>
<evidence type="ECO:0000256" key="5">
    <source>
        <dbReference type="ARBA" id="ARBA00022553"/>
    </source>
</evidence>
<name>B7K6V5_GLOC7</name>
<evidence type="ECO:0000313" key="15">
    <source>
        <dbReference type="EMBL" id="ACK72654.1"/>
    </source>
</evidence>
<dbReference type="PRINTS" id="PR00344">
    <property type="entry name" value="BCTRLSENSOR"/>
</dbReference>
<protein>
    <recommendedName>
        <fullName evidence="4">Signal transduction histidine-protein kinase ArlS</fullName>
        <ecNumber evidence="3">2.7.13.3</ecNumber>
    </recommendedName>
</protein>
<dbReference type="InterPro" id="IPR003661">
    <property type="entry name" value="HisK_dim/P_dom"/>
</dbReference>
<dbReference type="InterPro" id="IPR041610">
    <property type="entry name" value="ArlS_N"/>
</dbReference>
<dbReference type="PANTHER" id="PTHR45436:SF5">
    <property type="entry name" value="SENSOR HISTIDINE KINASE TRCS"/>
    <property type="match status" value="1"/>
</dbReference>
<feature type="domain" description="Histidine kinase" evidence="13">
    <location>
        <begin position="248"/>
        <end position="462"/>
    </location>
</feature>
<keyword evidence="5" id="KW-0597">Phosphoprotein</keyword>
<keyword evidence="9 12" id="KW-1133">Transmembrane helix</keyword>
<dbReference type="SMART" id="SM00388">
    <property type="entry name" value="HisKA"/>
    <property type="match status" value="1"/>
</dbReference>
<dbReference type="EMBL" id="CP001291">
    <property type="protein sequence ID" value="ACK72654.1"/>
    <property type="molecule type" value="Genomic_DNA"/>
</dbReference>
<dbReference type="RefSeq" id="WP_015956239.1">
    <property type="nucleotide sequence ID" value="NC_011729.1"/>
</dbReference>
<dbReference type="OrthoDB" id="9763461at2"/>
<evidence type="ECO:0000256" key="1">
    <source>
        <dbReference type="ARBA" id="ARBA00000085"/>
    </source>
</evidence>
<evidence type="ECO:0000256" key="9">
    <source>
        <dbReference type="ARBA" id="ARBA00022989"/>
    </source>
</evidence>
<evidence type="ECO:0000256" key="3">
    <source>
        <dbReference type="ARBA" id="ARBA00012438"/>
    </source>
</evidence>
<evidence type="ECO:0000256" key="4">
    <source>
        <dbReference type="ARBA" id="ARBA00015735"/>
    </source>
</evidence>
<feature type="transmembrane region" description="Helical" evidence="12">
    <location>
        <begin position="20"/>
        <end position="37"/>
    </location>
</feature>
<evidence type="ECO:0000256" key="10">
    <source>
        <dbReference type="ARBA" id="ARBA00023012"/>
    </source>
</evidence>
<dbReference type="SMART" id="SM00304">
    <property type="entry name" value="HAMP"/>
    <property type="match status" value="1"/>
</dbReference>
<keyword evidence="7 12" id="KW-0812">Transmembrane</keyword>
<dbReference type="GO" id="GO:0005886">
    <property type="term" value="C:plasma membrane"/>
    <property type="evidence" value="ECO:0007669"/>
    <property type="project" value="TreeGrafter"/>
</dbReference>
<dbReference type="Pfam" id="PF00672">
    <property type="entry name" value="HAMP"/>
    <property type="match status" value="1"/>
</dbReference>
<dbReference type="SUPFAM" id="SSF55874">
    <property type="entry name" value="ATPase domain of HSP90 chaperone/DNA topoisomerase II/histidine kinase"/>
    <property type="match status" value="1"/>
</dbReference>
<comment type="subcellular location">
    <subcellularLocation>
        <location evidence="2">Membrane</location>
    </subcellularLocation>
</comment>
<dbReference type="CDD" id="cd00075">
    <property type="entry name" value="HATPase"/>
    <property type="match status" value="1"/>
</dbReference>
<dbReference type="SUPFAM" id="SSF158472">
    <property type="entry name" value="HAMP domain-like"/>
    <property type="match status" value="1"/>
</dbReference>
<dbReference type="InterPro" id="IPR050428">
    <property type="entry name" value="TCS_sensor_his_kinase"/>
</dbReference>
<dbReference type="Pfam" id="PF00512">
    <property type="entry name" value="HisKA"/>
    <property type="match status" value="1"/>
</dbReference>
<dbReference type="PROSITE" id="PS51257">
    <property type="entry name" value="PROKAR_LIPOPROTEIN"/>
    <property type="match status" value="1"/>
</dbReference>
<dbReference type="Pfam" id="PF02518">
    <property type="entry name" value="HATPase_c"/>
    <property type="match status" value="1"/>
</dbReference>
<dbReference type="eggNOG" id="COG5002">
    <property type="taxonomic scope" value="Bacteria"/>
</dbReference>